<dbReference type="OMA" id="MEMRADY"/>
<dbReference type="EMBL" id="LODT01000025">
    <property type="protein sequence ID" value="KYQ93570.1"/>
    <property type="molecule type" value="Genomic_DNA"/>
</dbReference>
<organism evidence="5 6">
    <name type="scientific">Tieghemostelium lacteum</name>
    <name type="common">Slime mold</name>
    <name type="synonym">Dictyostelium lacteum</name>
    <dbReference type="NCBI Taxonomy" id="361077"/>
    <lineage>
        <taxon>Eukaryota</taxon>
        <taxon>Amoebozoa</taxon>
        <taxon>Evosea</taxon>
        <taxon>Eumycetozoa</taxon>
        <taxon>Dictyostelia</taxon>
        <taxon>Dictyosteliales</taxon>
        <taxon>Raperosteliaceae</taxon>
        <taxon>Tieghemostelium</taxon>
    </lineage>
</organism>
<dbReference type="OrthoDB" id="10263032at2759"/>
<comment type="caution">
    <text evidence="5">The sequence shown here is derived from an EMBL/GenBank/DDBJ whole genome shotgun (WGS) entry which is preliminary data.</text>
</comment>
<dbReference type="AlphaFoldDB" id="A0A151ZI69"/>
<dbReference type="STRING" id="361077.A0A151ZI69"/>
<dbReference type="InterPro" id="IPR019734">
    <property type="entry name" value="TPR_rpt"/>
</dbReference>
<dbReference type="FunCoup" id="A0A151ZI69">
    <property type="interactions" value="946"/>
</dbReference>
<feature type="coiled-coil region" evidence="4">
    <location>
        <begin position="597"/>
        <end position="627"/>
    </location>
</feature>
<protein>
    <submittedName>
        <fullName evidence="5">Tetratricopeptide-like helical domain-containing protein (TPR)</fullName>
    </submittedName>
</protein>
<dbReference type="Proteomes" id="UP000076078">
    <property type="component" value="Unassembled WGS sequence"/>
</dbReference>
<dbReference type="PANTHER" id="PTHR22767:SF2">
    <property type="entry name" value="N(ALPHA)-ACETYLTRANSFERASE 15_16, ISOFORM A"/>
    <property type="match status" value="1"/>
</dbReference>
<dbReference type="InterPro" id="IPR021183">
    <property type="entry name" value="NatA_aux_su"/>
</dbReference>
<dbReference type="SUPFAM" id="SSF48452">
    <property type="entry name" value="TPR-like"/>
    <property type="match status" value="2"/>
</dbReference>
<evidence type="ECO:0000256" key="1">
    <source>
        <dbReference type="ARBA" id="ARBA00022737"/>
    </source>
</evidence>
<proteinExistence type="predicted"/>
<keyword evidence="6" id="KW-1185">Reference proteome</keyword>
<dbReference type="Gene3D" id="1.25.40.1040">
    <property type="match status" value="1"/>
</dbReference>
<dbReference type="SMART" id="SM00028">
    <property type="entry name" value="TPR"/>
    <property type="match status" value="4"/>
</dbReference>
<dbReference type="PROSITE" id="PS50005">
    <property type="entry name" value="TPR"/>
    <property type="match status" value="1"/>
</dbReference>
<evidence type="ECO:0000313" key="6">
    <source>
        <dbReference type="Proteomes" id="UP000076078"/>
    </source>
</evidence>
<dbReference type="GO" id="GO:0005737">
    <property type="term" value="C:cytoplasm"/>
    <property type="evidence" value="ECO:0007669"/>
    <property type="project" value="TreeGrafter"/>
</dbReference>
<sequence>MAPTVKSELSTKDQGTLKTISKLFDDKKYKKGLKLVETFLKTHPENVDGLCFKSLIVYNMSKKDEAHDIAKKVLRSNLSNSMAWHTLGFLHKSDKNYSEALKCFRNASKHAKDNTQILKDLLSVQLYLRDSAGLRESYSALLHAQPAQKGNWVGLILAYHLQGNYKQALVVLDKFNEVLDDKEKSGVSYSELILYKCMVIEESGDLDQVMQILKNDEKLILDKMWSKKKQAEILMKQKQPEKAEKIYRDLIKVNPDDYNIHRKLIECKLGVTLLGNDMESLSVEQVAIVDKLYQDLKVSYPKSLLIQRLPLNYLKNAEQFRSELFNYVKVFLRKGIPSLFNSLKLLYKNPEKIAIIESLLNTEMESLKKSLTFSDASTTTTEKEQPSTYLWSLYFMSQHYDQIGQHQKSLDFINQAISHTPTCVDLYIQKAKVYKHQGDHKQAYQEYNYARTLDLADRYLNTKAAKYALRNNDPLTADQIVSLIKDDRTPLVDQISEFQCMWYEQELGDAYQRCGNYGRSLKNYYLVDRHFNEFLEDQFDFHHHIQKKLTLRSYIEFLRWEDNVFQNKPYTKAMKQLIRVYSKLINQQHQQNFHLLHSNQLKNAEELENTLKQRRELQEKLRNESKATSEGQPIILDEDPNGEKLLQDSNLLTTAMKYLKTLLKFNNDSIDTHVLACEFYLIKKKYLAVLKSLLKIKQLVEAEGQQLSQSNVYHRYLIKLFHQYDSEYSTLGAPVKEVVDQEKTNLLSGKSLVDYNNEFLKQNPNTIAHQFAGTQMSLLLNPEQKEQLSTKFLEISNAEGTYKDALEVYQFLSNIYGNEIAEKYRVAANQKYPLANIFQI</sequence>
<gene>
    <name evidence="5" type="ORF">DLAC_04941</name>
</gene>
<dbReference type="Pfam" id="PF12569">
    <property type="entry name" value="NatA_aux_su"/>
    <property type="match status" value="1"/>
</dbReference>
<dbReference type="PANTHER" id="PTHR22767">
    <property type="entry name" value="N-TERMINAL ACETYLTRANSFERASE-RELATED"/>
    <property type="match status" value="1"/>
</dbReference>
<evidence type="ECO:0000313" key="5">
    <source>
        <dbReference type="EMBL" id="KYQ93570.1"/>
    </source>
</evidence>
<dbReference type="Gene3D" id="1.25.40.1010">
    <property type="match status" value="1"/>
</dbReference>
<keyword evidence="4" id="KW-0175">Coiled coil</keyword>
<reference evidence="5 6" key="1">
    <citation type="submission" date="2015-12" db="EMBL/GenBank/DDBJ databases">
        <title>Dictyostelia acquired genes for synthesis and detection of signals that induce cell-type specialization by lateral gene transfer from prokaryotes.</title>
        <authorList>
            <person name="Gloeckner G."/>
            <person name="Schaap P."/>
        </authorList>
    </citation>
    <scope>NUCLEOTIDE SEQUENCE [LARGE SCALE GENOMIC DNA]</scope>
    <source>
        <strain evidence="5 6">TK</strain>
    </source>
</reference>
<accession>A0A151ZI69</accession>
<evidence type="ECO:0000256" key="4">
    <source>
        <dbReference type="SAM" id="Coils"/>
    </source>
</evidence>
<evidence type="ECO:0000256" key="2">
    <source>
        <dbReference type="ARBA" id="ARBA00022803"/>
    </source>
</evidence>
<keyword evidence="1" id="KW-0677">Repeat</keyword>
<dbReference type="PIRSF" id="PIRSF000422">
    <property type="entry name" value="N-terminal-AcTrfase-A_aux_su"/>
    <property type="match status" value="1"/>
</dbReference>
<evidence type="ECO:0000256" key="3">
    <source>
        <dbReference type="PROSITE-ProRule" id="PRU00339"/>
    </source>
</evidence>
<dbReference type="InParanoid" id="A0A151ZI69"/>
<dbReference type="InterPro" id="IPR011990">
    <property type="entry name" value="TPR-like_helical_dom_sf"/>
</dbReference>
<name>A0A151ZI69_TIELA</name>
<feature type="repeat" description="TPR" evidence="3">
    <location>
        <begin position="81"/>
        <end position="114"/>
    </location>
</feature>
<keyword evidence="2 3" id="KW-0802">TPR repeat</keyword>